<dbReference type="PANTHER" id="PTHR45947:SF3">
    <property type="entry name" value="SULFOQUINOVOSYL TRANSFERASE SQD2"/>
    <property type="match status" value="1"/>
</dbReference>
<dbReference type="InterPro" id="IPR001296">
    <property type="entry name" value="Glyco_trans_1"/>
</dbReference>
<gene>
    <name evidence="3" type="ORF">FD28_GL000756</name>
</gene>
<name>A0A0R1ULU2_9LACO</name>
<dbReference type="RefSeq" id="WP_057734569.1">
    <property type="nucleotide sequence ID" value="NZ_AZFS01000060.1"/>
</dbReference>
<comment type="caution">
    <text evidence="3">The sequence shown here is derived from an EMBL/GenBank/DDBJ whole genome shotgun (WGS) entry which is preliminary data.</text>
</comment>
<protein>
    <submittedName>
        <fullName evidence="3">Glycosyltransferase</fullName>
    </submittedName>
</protein>
<sequence length="372" mass="42756">MKRILVVGDYQKGSGLTGYIMSLYSQMASTDKYEISCLSYSGKKNMDRIICNKSWQKFDVVPITQDILLHILQMRAFFKEHSSSFDIIHFNYSASWNFFGVLFAKMYTNAKIVVQSHNVYYSKTPTIFQKILLGLVNRFGRMIFKRCSNVMLAVSVDAANWMFGSSKRVGILKNGIDAQKFLYDESKRKSLRLENSYTEDDLLIGFVGTLEERKNPIFAIKLIERLSDVNSNYKLCMFGRGPMYEELKRIVHRRSLENQVCFFGVVENLNEWYSALDEFIFPSKTEGFGYALLEAQANGLPSICSKNIPVEVQLTDTVREISIDKIDDWVNEITESRSARAENSKRNIKTIENAGYTIRMMAESFGKMIDSL</sequence>
<dbReference type="Pfam" id="PF00534">
    <property type="entry name" value="Glycos_transf_1"/>
    <property type="match status" value="1"/>
</dbReference>
<dbReference type="Gene3D" id="3.40.50.2000">
    <property type="entry name" value="Glycogen Phosphorylase B"/>
    <property type="match status" value="2"/>
</dbReference>
<dbReference type="PATRIC" id="fig|1423753.3.peg.791"/>
<accession>A0A0R1ULU2</accession>
<keyword evidence="4" id="KW-1185">Reference proteome</keyword>
<dbReference type="SUPFAM" id="SSF53756">
    <property type="entry name" value="UDP-Glycosyltransferase/glycogen phosphorylase"/>
    <property type="match status" value="1"/>
</dbReference>
<dbReference type="GO" id="GO:0016757">
    <property type="term" value="F:glycosyltransferase activity"/>
    <property type="evidence" value="ECO:0007669"/>
    <property type="project" value="InterPro"/>
</dbReference>
<evidence type="ECO:0000259" key="2">
    <source>
        <dbReference type="Pfam" id="PF13439"/>
    </source>
</evidence>
<feature type="domain" description="Glycosyltransferase subfamily 4-like N-terminal" evidence="2">
    <location>
        <begin position="62"/>
        <end position="179"/>
    </location>
</feature>
<dbReference type="OrthoDB" id="9804196at2"/>
<keyword evidence="3" id="KW-0808">Transferase</keyword>
<dbReference type="STRING" id="1423753.FD28_GL000756"/>
<evidence type="ECO:0000313" key="4">
    <source>
        <dbReference type="Proteomes" id="UP000051580"/>
    </source>
</evidence>
<dbReference type="InterPro" id="IPR050194">
    <property type="entry name" value="Glycosyltransferase_grp1"/>
</dbReference>
<feature type="domain" description="Glycosyl transferase family 1" evidence="1">
    <location>
        <begin position="197"/>
        <end position="325"/>
    </location>
</feature>
<dbReference type="Pfam" id="PF13439">
    <property type="entry name" value="Glyco_transf_4"/>
    <property type="match status" value="1"/>
</dbReference>
<evidence type="ECO:0000259" key="1">
    <source>
        <dbReference type="Pfam" id="PF00534"/>
    </source>
</evidence>
<dbReference type="AlphaFoldDB" id="A0A0R1ULU2"/>
<reference evidence="3 4" key="1">
    <citation type="journal article" date="2015" name="Genome Announc.">
        <title>Expanding the biotechnology potential of lactobacilli through comparative genomics of 213 strains and associated genera.</title>
        <authorList>
            <person name="Sun Z."/>
            <person name="Harris H.M."/>
            <person name="McCann A."/>
            <person name="Guo C."/>
            <person name="Argimon S."/>
            <person name="Zhang W."/>
            <person name="Yang X."/>
            <person name="Jeffery I.B."/>
            <person name="Cooney J.C."/>
            <person name="Kagawa T.F."/>
            <person name="Liu W."/>
            <person name="Song Y."/>
            <person name="Salvetti E."/>
            <person name="Wrobel A."/>
            <person name="Rasinkangas P."/>
            <person name="Parkhill J."/>
            <person name="Rea M.C."/>
            <person name="O'Sullivan O."/>
            <person name="Ritari J."/>
            <person name="Douillard F.P."/>
            <person name="Paul Ross R."/>
            <person name="Yang R."/>
            <person name="Briner A.E."/>
            <person name="Felis G.E."/>
            <person name="de Vos W.M."/>
            <person name="Barrangou R."/>
            <person name="Klaenhammer T.R."/>
            <person name="Caufield P.W."/>
            <person name="Cui Y."/>
            <person name="Zhang H."/>
            <person name="O'Toole P.W."/>
        </authorList>
    </citation>
    <scope>NUCLEOTIDE SEQUENCE [LARGE SCALE GENOMIC DNA]</scope>
    <source>
        <strain evidence="3 4">DSM 16381</strain>
    </source>
</reference>
<evidence type="ECO:0000313" key="3">
    <source>
        <dbReference type="EMBL" id="KRL94204.1"/>
    </source>
</evidence>
<dbReference type="PANTHER" id="PTHR45947">
    <property type="entry name" value="SULFOQUINOVOSYL TRANSFERASE SQD2"/>
    <property type="match status" value="1"/>
</dbReference>
<proteinExistence type="predicted"/>
<dbReference type="InterPro" id="IPR028098">
    <property type="entry name" value="Glyco_trans_4-like_N"/>
</dbReference>
<dbReference type="Proteomes" id="UP000051580">
    <property type="component" value="Unassembled WGS sequence"/>
</dbReference>
<organism evidence="3 4">
    <name type="scientific">Levilactobacillus hammesii DSM 16381</name>
    <dbReference type="NCBI Taxonomy" id="1423753"/>
    <lineage>
        <taxon>Bacteria</taxon>
        <taxon>Bacillati</taxon>
        <taxon>Bacillota</taxon>
        <taxon>Bacilli</taxon>
        <taxon>Lactobacillales</taxon>
        <taxon>Lactobacillaceae</taxon>
        <taxon>Levilactobacillus</taxon>
    </lineage>
</organism>
<dbReference type="EMBL" id="AZFS01000060">
    <property type="protein sequence ID" value="KRL94204.1"/>
    <property type="molecule type" value="Genomic_DNA"/>
</dbReference>